<accession>A0A8X6NR00</accession>
<proteinExistence type="predicted"/>
<evidence type="ECO:0000313" key="2">
    <source>
        <dbReference type="Proteomes" id="UP000887013"/>
    </source>
</evidence>
<evidence type="ECO:0000313" key="1">
    <source>
        <dbReference type="EMBL" id="GFT28125.1"/>
    </source>
</evidence>
<gene>
    <name evidence="1" type="ORF">NPIL_561601</name>
</gene>
<name>A0A8X6NR00_NEPPI</name>
<protein>
    <submittedName>
        <fullName evidence="1">Uncharacterized protein</fullName>
    </submittedName>
</protein>
<sequence length="70" mass="7722">MARVSSRRNGFVTKATSEAKAEGETAKMALRGSKGGKRECSVEQPAYLGDDFSTCDPKRIICYRQEFTAQ</sequence>
<reference evidence="1" key="1">
    <citation type="submission" date="2020-08" db="EMBL/GenBank/DDBJ databases">
        <title>Multicomponent nature underlies the extraordinary mechanical properties of spider dragline silk.</title>
        <authorList>
            <person name="Kono N."/>
            <person name="Nakamura H."/>
            <person name="Mori M."/>
            <person name="Yoshida Y."/>
            <person name="Ohtoshi R."/>
            <person name="Malay A.D."/>
            <person name="Moran D.A.P."/>
            <person name="Tomita M."/>
            <person name="Numata K."/>
            <person name="Arakawa K."/>
        </authorList>
    </citation>
    <scope>NUCLEOTIDE SEQUENCE</scope>
</reference>
<dbReference type="AlphaFoldDB" id="A0A8X6NR00"/>
<dbReference type="EMBL" id="BMAW01012344">
    <property type="protein sequence ID" value="GFT28125.1"/>
    <property type="molecule type" value="Genomic_DNA"/>
</dbReference>
<organism evidence="1 2">
    <name type="scientific">Nephila pilipes</name>
    <name type="common">Giant wood spider</name>
    <name type="synonym">Nephila maculata</name>
    <dbReference type="NCBI Taxonomy" id="299642"/>
    <lineage>
        <taxon>Eukaryota</taxon>
        <taxon>Metazoa</taxon>
        <taxon>Ecdysozoa</taxon>
        <taxon>Arthropoda</taxon>
        <taxon>Chelicerata</taxon>
        <taxon>Arachnida</taxon>
        <taxon>Araneae</taxon>
        <taxon>Araneomorphae</taxon>
        <taxon>Entelegynae</taxon>
        <taxon>Araneoidea</taxon>
        <taxon>Nephilidae</taxon>
        <taxon>Nephila</taxon>
    </lineage>
</organism>
<comment type="caution">
    <text evidence="1">The sequence shown here is derived from an EMBL/GenBank/DDBJ whole genome shotgun (WGS) entry which is preliminary data.</text>
</comment>
<dbReference type="Proteomes" id="UP000887013">
    <property type="component" value="Unassembled WGS sequence"/>
</dbReference>
<keyword evidence="2" id="KW-1185">Reference proteome</keyword>